<dbReference type="EMBL" id="JAUSVO010000002">
    <property type="protein sequence ID" value="MDQ0437254.1"/>
    <property type="molecule type" value="Genomic_DNA"/>
</dbReference>
<evidence type="ECO:0000256" key="7">
    <source>
        <dbReference type="ARBA" id="ARBA00023136"/>
    </source>
</evidence>
<evidence type="ECO:0000256" key="6">
    <source>
        <dbReference type="ARBA" id="ARBA00023065"/>
    </source>
</evidence>
<evidence type="ECO:0000313" key="15">
    <source>
        <dbReference type="Proteomes" id="UP001241603"/>
    </source>
</evidence>
<evidence type="ECO:0000256" key="12">
    <source>
        <dbReference type="SAM" id="Coils"/>
    </source>
</evidence>
<keyword evidence="7 10" id="KW-0472">Membrane</keyword>
<evidence type="ECO:0000256" key="2">
    <source>
        <dbReference type="ARBA" id="ARBA00004184"/>
    </source>
</evidence>
<dbReference type="Proteomes" id="UP001241603">
    <property type="component" value="Unassembled WGS sequence"/>
</dbReference>
<dbReference type="RefSeq" id="WP_266348184.1">
    <property type="nucleotide sequence ID" value="NZ_JAPKNG010000002.1"/>
</dbReference>
<name>A0ABU0H4L5_9HYPH</name>
<keyword evidence="15" id="KW-1185">Reference proteome</keyword>
<evidence type="ECO:0000256" key="11">
    <source>
        <dbReference type="RuleBase" id="RU003656"/>
    </source>
</evidence>
<keyword evidence="4 10" id="KW-0813">Transport</keyword>
<comment type="function">
    <text evidence="1 10">Produces ATP from ADP in the presence of a proton gradient across the membrane.</text>
</comment>
<keyword evidence="10" id="KW-1003">Cell membrane</keyword>
<evidence type="ECO:0000256" key="5">
    <source>
        <dbReference type="ARBA" id="ARBA00022781"/>
    </source>
</evidence>
<reference evidence="14 15" key="1">
    <citation type="submission" date="2023-07" db="EMBL/GenBank/DDBJ databases">
        <title>Genomic Encyclopedia of Type Strains, Phase IV (KMG-IV): sequencing the most valuable type-strain genomes for metagenomic binning, comparative biology and taxonomic classification.</title>
        <authorList>
            <person name="Goeker M."/>
        </authorList>
    </citation>
    <scope>NUCLEOTIDE SEQUENCE [LARGE SCALE GENOMIC DNA]</scope>
    <source>
        <strain evidence="14 15">B6-8</strain>
    </source>
</reference>
<dbReference type="Gene3D" id="2.60.15.10">
    <property type="entry name" value="F0F1 ATP synthase delta/epsilon subunit, N-terminal"/>
    <property type="match status" value="1"/>
</dbReference>
<gene>
    <name evidence="10" type="primary">atpC</name>
    <name evidence="14" type="ORF">QO014_001639</name>
</gene>
<keyword evidence="5 10" id="KW-0375">Hydrogen ion transport</keyword>
<comment type="subcellular location">
    <subcellularLocation>
        <location evidence="10">Cell membrane</location>
        <topology evidence="10">Peripheral membrane protein</topology>
    </subcellularLocation>
    <subcellularLocation>
        <location evidence="2">Endomembrane system</location>
        <topology evidence="2">Peripheral membrane protein</topology>
    </subcellularLocation>
</comment>
<keyword evidence="8 10" id="KW-0139">CF(1)</keyword>
<dbReference type="Pfam" id="PF02823">
    <property type="entry name" value="ATP-synt_DE_N"/>
    <property type="match status" value="1"/>
</dbReference>
<dbReference type="HAMAP" id="MF_00530">
    <property type="entry name" value="ATP_synth_epsil_bac"/>
    <property type="match status" value="1"/>
</dbReference>
<accession>A0ABU0H4L5</accession>
<protein>
    <recommendedName>
        <fullName evidence="10">ATP synthase epsilon chain</fullName>
    </recommendedName>
    <alternativeName>
        <fullName evidence="10">ATP synthase F1 sector epsilon subunit</fullName>
    </alternativeName>
    <alternativeName>
        <fullName evidence="10">F-ATPase epsilon subunit</fullName>
    </alternativeName>
</protein>
<keyword evidence="12" id="KW-0175">Coiled coil</keyword>
<dbReference type="PANTHER" id="PTHR13822">
    <property type="entry name" value="ATP SYNTHASE DELTA/EPSILON CHAIN"/>
    <property type="match status" value="1"/>
</dbReference>
<evidence type="ECO:0000256" key="3">
    <source>
        <dbReference type="ARBA" id="ARBA00005712"/>
    </source>
</evidence>
<dbReference type="PANTHER" id="PTHR13822:SF10">
    <property type="entry name" value="ATP SYNTHASE EPSILON CHAIN, CHLOROPLASTIC"/>
    <property type="match status" value="1"/>
</dbReference>
<keyword evidence="9 10" id="KW-0066">ATP synthesis</keyword>
<evidence type="ECO:0000256" key="4">
    <source>
        <dbReference type="ARBA" id="ARBA00022448"/>
    </source>
</evidence>
<feature type="coiled-coil region" evidence="12">
    <location>
        <begin position="92"/>
        <end position="119"/>
    </location>
</feature>
<keyword evidence="6 10" id="KW-0406">Ion transport</keyword>
<evidence type="ECO:0000256" key="1">
    <source>
        <dbReference type="ARBA" id="ARBA00003543"/>
    </source>
</evidence>
<organism evidence="14 15">
    <name type="scientific">Kaistia dalseonensis</name>
    <dbReference type="NCBI Taxonomy" id="410840"/>
    <lineage>
        <taxon>Bacteria</taxon>
        <taxon>Pseudomonadati</taxon>
        <taxon>Pseudomonadota</taxon>
        <taxon>Alphaproteobacteria</taxon>
        <taxon>Hyphomicrobiales</taxon>
        <taxon>Kaistiaceae</taxon>
        <taxon>Kaistia</taxon>
    </lineage>
</organism>
<dbReference type="InterPro" id="IPR001469">
    <property type="entry name" value="ATP_synth_F1_dsu/esu"/>
</dbReference>
<evidence type="ECO:0000256" key="10">
    <source>
        <dbReference type="HAMAP-Rule" id="MF_00530"/>
    </source>
</evidence>
<dbReference type="InterPro" id="IPR020546">
    <property type="entry name" value="ATP_synth_F1_dsu/esu_N"/>
</dbReference>
<dbReference type="NCBIfam" id="NF001851">
    <property type="entry name" value="PRK00571.2-4"/>
    <property type="match status" value="1"/>
</dbReference>
<dbReference type="InterPro" id="IPR036771">
    <property type="entry name" value="ATPsynth_dsu/esu_N"/>
</dbReference>
<feature type="domain" description="ATP synthase F1 complex delta/epsilon subunit N-terminal" evidence="13">
    <location>
        <begin position="6"/>
        <end position="84"/>
    </location>
</feature>
<evidence type="ECO:0000256" key="9">
    <source>
        <dbReference type="ARBA" id="ARBA00023310"/>
    </source>
</evidence>
<dbReference type="NCBIfam" id="TIGR01216">
    <property type="entry name" value="ATP_synt_epsi"/>
    <property type="match status" value="1"/>
</dbReference>
<proteinExistence type="inferred from homology"/>
<dbReference type="CDD" id="cd12152">
    <property type="entry name" value="F1-ATPase_delta"/>
    <property type="match status" value="1"/>
</dbReference>
<sequence>MADPFPFELVSPERLLLSEQVLSVVVPGSEGEFEVLKNHAPFMATIKPGVVTVTPASGAAQRFFVRGGFADINANGLTILAEQAIPVESLNAERIAAEIRDAEEDLADATDDVTRTAAATKLAQLNDVKTALGH</sequence>
<comment type="caution">
    <text evidence="14">The sequence shown here is derived from an EMBL/GenBank/DDBJ whole genome shotgun (WGS) entry which is preliminary data.</text>
</comment>
<comment type="similarity">
    <text evidence="3 10 11">Belongs to the ATPase epsilon chain family.</text>
</comment>
<evidence type="ECO:0000313" key="14">
    <source>
        <dbReference type="EMBL" id="MDQ0437254.1"/>
    </source>
</evidence>
<dbReference type="SUPFAM" id="SSF51344">
    <property type="entry name" value="Epsilon subunit of F1F0-ATP synthase N-terminal domain"/>
    <property type="match status" value="1"/>
</dbReference>
<comment type="subunit">
    <text evidence="10 11">F-type ATPases have 2 components, CF(1) - the catalytic core - and CF(0) - the membrane proton channel. CF(1) has five subunits: alpha(3), beta(3), gamma(1), delta(1), epsilon(1). CF(0) has three main subunits: a, b and c.</text>
</comment>
<evidence type="ECO:0000259" key="13">
    <source>
        <dbReference type="Pfam" id="PF02823"/>
    </source>
</evidence>
<dbReference type="NCBIfam" id="NF009983">
    <property type="entry name" value="PRK13449.1"/>
    <property type="match status" value="1"/>
</dbReference>
<evidence type="ECO:0000256" key="8">
    <source>
        <dbReference type="ARBA" id="ARBA00023196"/>
    </source>
</evidence>